<keyword evidence="4" id="KW-0677">Repeat</keyword>
<protein>
    <submittedName>
        <fullName evidence="8">Solute carrier family protein</fullName>
    </submittedName>
</protein>
<proteinExistence type="inferred from homology"/>
<sequence>MMHMQGAGKGGKDGKGGASWRHSVYGAISGATARTCVAPFERLKILLELQGMEKARGQATTTAGRPKYSVLRGLGVILREEGWRGFYRGHLTNLLHVAPAAAARFYSFEAYRSWLVRDGKPLPPLKRMLCGALAGITSTTLTYPLDLVRTRLAAQTPDTPMQYRYKGIGDCLVQIVKQEGPLAFWKGLSVSLVGIAPFVAINFTTFETLRQEVTERHGGQMPLLWGPVCGAASGTFAMTCTYPFDLLRRRMMLQGRGGEERFYSSIWDACRKIHQFEGVGGFFKGMIPTYLKVVPSVAISFGTYELCKRVGGE</sequence>
<feature type="repeat" description="Solcar" evidence="6">
    <location>
        <begin position="17"/>
        <end position="114"/>
    </location>
</feature>
<dbReference type="RefSeq" id="XP_004368227.1">
    <property type="nucleotide sequence ID" value="XM_004368170.1"/>
</dbReference>
<dbReference type="PRINTS" id="PR00926">
    <property type="entry name" value="MITOCARRIER"/>
</dbReference>
<dbReference type="KEGG" id="acan:ACA1_295580"/>
<dbReference type="InterPro" id="IPR002067">
    <property type="entry name" value="MCP"/>
</dbReference>
<evidence type="ECO:0000256" key="3">
    <source>
        <dbReference type="ARBA" id="ARBA00022692"/>
    </source>
</evidence>
<evidence type="ECO:0000313" key="8">
    <source>
        <dbReference type="EMBL" id="ELR25472.1"/>
    </source>
</evidence>
<dbReference type="GO" id="GO:0055085">
    <property type="term" value="P:transmembrane transport"/>
    <property type="evidence" value="ECO:0007669"/>
    <property type="project" value="InterPro"/>
</dbReference>
<dbReference type="Gene3D" id="1.50.40.10">
    <property type="entry name" value="Mitochondrial carrier domain"/>
    <property type="match status" value="1"/>
</dbReference>
<evidence type="ECO:0000256" key="6">
    <source>
        <dbReference type="PROSITE-ProRule" id="PRU00282"/>
    </source>
</evidence>
<keyword evidence="3 6" id="KW-0812">Transmembrane</keyword>
<comment type="similarity">
    <text evidence="7">Belongs to the mitochondrial carrier (TC 2.A.29) family.</text>
</comment>
<dbReference type="Proteomes" id="UP000011083">
    <property type="component" value="Unassembled WGS sequence"/>
</dbReference>
<dbReference type="OrthoDB" id="270584at2759"/>
<accession>L8HJT6</accession>
<dbReference type="GO" id="GO:0016020">
    <property type="term" value="C:membrane"/>
    <property type="evidence" value="ECO:0007669"/>
    <property type="project" value="UniProtKB-SubCell"/>
</dbReference>
<dbReference type="PROSITE" id="PS50920">
    <property type="entry name" value="SOLCAR"/>
    <property type="match status" value="3"/>
</dbReference>
<dbReference type="Pfam" id="PF00153">
    <property type="entry name" value="Mito_carr"/>
    <property type="match status" value="3"/>
</dbReference>
<dbReference type="VEuPathDB" id="AmoebaDB:ACA1_295580"/>
<dbReference type="InterPro" id="IPR023395">
    <property type="entry name" value="MCP_dom_sf"/>
</dbReference>
<keyword evidence="5 6" id="KW-0472">Membrane</keyword>
<keyword evidence="2 7" id="KW-0813">Transport</keyword>
<dbReference type="SUPFAM" id="SSF103506">
    <property type="entry name" value="Mitochondrial carrier"/>
    <property type="match status" value="1"/>
</dbReference>
<dbReference type="AlphaFoldDB" id="L8HJT6"/>
<evidence type="ECO:0000256" key="7">
    <source>
        <dbReference type="RuleBase" id="RU000488"/>
    </source>
</evidence>
<evidence type="ECO:0000256" key="4">
    <source>
        <dbReference type="ARBA" id="ARBA00022737"/>
    </source>
</evidence>
<dbReference type="EMBL" id="KB007805">
    <property type="protein sequence ID" value="ELR25472.1"/>
    <property type="molecule type" value="Genomic_DNA"/>
</dbReference>
<dbReference type="OMA" id="SIWHEAR"/>
<evidence type="ECO:0000313" key="9">
    <source>
        <dbReference type="Proteomes" id="UP000011083"/>
    </source>
</evidence>
<dbReference type="STRING" id="1257118.L8HJT6"/>
<evidence type="ECO:0000256" key="2">
    <source>
        <dbReference type="ARBA" id="ARBA00022448"/>
    </source>
</evidence>
<evidence type="ECO:0000256" key="5">
    <source>
        <dbReference type="ARBA" id="ARBA00023136"/>
    </source>
</evidence>
<evidence type="ECO:0000256" key="1">
    <source>
        <dbReference type="ARBA" id="ARBA00004141"/>
    </source>
</evidence>
<reference evidence="8 9" key="1">
    <citation type="journal article" date="2013" name="Genome Biol.">
        <title>Genome of Acanthamoeba castellanii highlights extensive lateral gene transfer and early evolution of tyrosine kinase signaling.</title>
        <authorList>
            <person name="Clarke M."/>
            <person name="Lohan A.J."/>
            <person name="Liu B."/>
            <person name="Lagkouvardos I."/>
            <person name="Roy S."/>
            <person name="Zafar N."/>
            <person name="Bertelli C."/>
            <person name="Schilde C."/>
            <person name="Kianianmomeni A."/>
            <person name="Burglin T.R."/>
            <person name="Frech C."/>
            <person name="Turcotte B."/>
            <person name="Kopec K.O."/>
            <person name="Synnott J.M."/>
            <person name="Choo C."/>
            <person name="Paponov I."/>
            <person name="Finkler A."/>
            <person name="Soon Heng Tan C."/>
            <person name="Hutchins A.P."/>
            <person name="Weinmeier T."/>
            <person name="Rattei T."/>
            <person name="Chu J.S."/>
            <person name="Gimenez G."/>
            <person name="Irimia M."/>
            <person name="Rigden D.J."/>
            <person name="Fitzpatrick D.A."/>
            <person name="Lorenzo-Morales J."/>
            <person name="Bateman A."/>
            <person name="Chiu C.H."/>
            <person name="Tang P."/>
            <person name="Hegemann P."/>
            <person name="Fromm H."/>
            <person name="Raoult D."/>
            <person name="Greub G."/>
            <person name="Miranda-Saavedra D."/>
            <person name="Chen N."/>
            <person name="Nash P."/>
            <person name="Ginger M.L."/>
            <person name="Horn M."/>
            <person name="Schaap P."/>
            <person name="Caler L."/>
            <person name="Loftus B."/>
        </authorList>
    </citation>
    <scope>NUCLEOTIDE SEQUENCE [LARGE SCALE GENOMIC DNA]</scope>
    <source>
        <strain evidence="8 9">Neff</strain>
    </source>
</reference>
<comment type="subcellular location">
    <subcellularLocation>
        <location evidence="1">Membrane</location>
        <topology evidence="1">Multi-pass membrane protein</topology>
    </subcellularLocation>
</comment>
<dbReference type="InterPro" id="IPR018108">
    <property type="entry name" value="MCP_transmembrane"/>
</dbReference>
<name>L8HJT6_ACACF</name>
<dbReference type="PANTHER" id="PTHR24089">
    <property type="entry name" value="SOLUTE CARRIER FAMILY 25"/>
    <property type="match status" value="1"/>
</dbReference>
<organism evidence="8 9">
    <name type="scientific">Acanthamoeba castellanii (strain ATCC 30010 / Neff)</name>
    <dbReference type="NCBI Taxonomy" id="1257118"/>
    <lineage>
        <taxon>Eukaryota</taxon>
        <taxon>Amoebozoa</taxon>
        <taxon>Discosea</taxon>
        <taxon>Longamoebia</taxon>
        <taxon>Centramoebida</taxon>
        <taxon>Acanthamoebidae</taxon>
        <taxon>Acanthamoeba</taxon>
    </lineage>
</organism>
<gene>
    <name evidence="8" type="ORF">ACA1_295580</name>
</gene>
<feature type="repeat" description="Solcar" evidence="6">
    <location>
        <begin position="221"/>
        <end position="310"/>
    </location>
</feature>
<feature type="repeat" description="Solcar" evidence="6">
    <location>
        <begin position="122"/>
        <end position="212"/>
    </location>
</feature>
<dbReference type="GeneID" id="14926530"/>
<keyword evidence="9" id="KW-1185">Reference proteome</keyword>